<sequence length="270" mass="31237">MSSGYITSALYEHRFWLQVLGDHSRFIYKALSPSEKEEISRALYFIQEFDNLLTQTRQNLNREELSSINQLIWQRVQQLKEFKLHLIQRHLTGQIGLSLPPSFISHMVNELEEYLLVLGFLLKGEDVPLLHPTHYHLLWLLDAIGHANSIATTLDAVEKSLRMQGQRFTRDFESSYQKAIEMVGLARSLKNFPELAEFNHEAASQIQQFNQFLIQLQEMLLSNTALGIIDPLIPDHMLREECYYLIKLSCVSDVKSPPCDPGKPRISEKL</sequence>
<dbReference type="STRING" id="768704.Desmer_0427"/>
<gene>
    <name evidence="1" type="ordered locus">Desmer_0427</name>
</gene>
<dbReference type="EMBL" id="CP003629">
    <property type="protein sequence ID" value="AFQ42477.1"/>
    <property type="molecule type" value="Genomic_DNA"/>
</dbReference>
<evidence type="ECO:0000313" key="1">
    <source>
        <dbReference type="EMBL" id="AFQ42477.1"/>
    </source>
</evidence>
<dbReference type="RefSeq" id="WP_014901399.1">
    <property type="nucleotide sequence ID" value="NC_018515.1"/>
</dbReference>
<reference evidence="2" key="2">
    <citation type="submission" date="2012-08" db="EMBL/GenBank/DDBJ databases">
        <title>Finished genome of Desulfosporosinus meridiei DSM 13257.</title>
        <authorList>
            <person name="Huntemann M."/>
            <person name="Wei C.-L."/>
            <person name="Han J."/>
            <person name="Detter J.C."/>
            <person name="Han C."/>
            <person name="Davenport K."/>
            <person name="Daligault H."/>
            <person name="Erkkila T."/>
            <person name="Gu W."/>
            <person name="Munk A.C.C."/>
            <person name="Teshima H."/>
            <person name="Xu Y."/>
            <person name="Chain P."/>
            <person name="Tapia R."/>
            <person name="Chen A."/>
            <person name="Krypides N."/>
            <person name="Mavromatis K."/>
            <person name="Markowitz V."/>
            <person name="Szeto E."/>
            <person name="Ivanova N."/>
            <person name="Mikhailova N."/>
            <person name="Ovchinnikova G."/>
            <person name="Pagani I."/>
            <person name="Pati A."/>
            <person name="Goodwin L."/>
            <person name="Peters L."/>
            <person name="Pitluck S."/>
            <person name="Woyke T."/>
            <person name="Pester M."/>
            <person name="Spring S."/>
            <person name="Ollivier B."/>
            <person name="Rattei T."/>
            <person name="Klenk H.-P."/>
            <person name="Wagner M."/>
            <person name="Loy A."/>
        </authorList>
    </citation>
    <scope>NUCLEOTIDE SEQUENCE [LARGE SCALE GENOMIC DNA]</scope>
    <source>
        <strain evidence="2">ATCC BAA-275 / DSM 13257 / NCIMB 13706 / S10</strain>
    </source>
</reference>
<keyword evidence="2" id="KW-1185">Reference proteome</keyword>
<dbReference type="AlphaFoldDB" id="J7IL12"/>
<dbReference type="Gene3D" id="1.20.1260.120">
    <property type="entry name" value="Protein of unknown function DUF2935"/>
    <property type="match status" value="1"/>
</dbReference>
<dbReference type="InterPro" id="IPR021328">
    <property type="entry name" value="CotB-like"/>
</dbReference>
<evidence type="ECO:0000313" key="2">
    <source>
        <dbReference type="Proteomes" id="UP000005262"/>
    </source>
</evidence>
<dbReference type="HOGENOM" id="CLU_073785_1_0_9"/>
<dbReference type="KEGG" id="dmi:Desmer_0427"/>
<dbReference type="Proteomes" id="UP000005262">
    <property type="component" value="Chromosome"/>
</dbReference>
<dbReference type="SUPFAM" id="SSF158430">
    <property type="entry name" value="Bacillus cereus metalloprotein-like"/>
    <property type="match status" value="2"/>
</dbReference>
<protein>
    <recommendedName>
        <fullName evidence="3">DUF2935 domain-containing protein</fullName>
    </recommendedName>
</protein>
<dbReference type="OrthoDB" id="1633927at2"/>
<organism evidence="1 2">
    <name type="scientific">Desulfosporosinus meridiei (strain ATCC BAA-275 / DSM 13257 / KCTC 12902 / NCIMB 13706 / S10)</name>
    <dbReference type="NCBI Taxonomy" id="768704"/>
    <lineage>
        <taxon>Bacteria</taxon>
        <taxon>Bacillati</taxon>
        <taxon>Bacillota</taxon>
        <taxon>Clostridia</taxon>
        <taxon>Eubacteriales</taxon>
        <taxon>Desulfitobacteriaceae</taxon>
        <taxon>Desulfosporosinus</taxon>
    </lineage>
</organism>
<evidence type="ECO:0008006" key="3">
    <source>
        <dbReference type="Google" id="ProtNLM"/>
    </source>
</evidence>
<dbReference type="eggNOG" id="ENOG502Z7YK">
    <property type="taxonomic scope" value="Bacteria"/>
</dbReference>
<accession>J7IL12</accession>
<name>J7IL12_DESMD</name>
<dbReference type="Pfam" id="PF11155">
    <property type="entry name" value="DUF2935"/>
    <property type="match status" value="2"/>
</dbReference>
<proteinExistence type="predicted"/>
<reference evidence="1 2" key="1">
    <citation type="journal article" date="2012" name="J. Bacteriol.">
        <title>Complete genome sequences of Desulfosporosinus orientis DSM765T, Desulfosporosinus youngiae DSM17734T, Desulfosporosinus meridiei DSM13257T, and Desulfosporosinus acidiphilus DSM22704T.</title>
        <authorList>
            <person name="Pester M."/>
            <person name="Brambilla E."/>
            <person name="Alazard D."/>
            <person name="Rattei T."/>
            <person name="Weinmaier T."/>
            <person name="Han J."/>
            <person name="Lucas S."/>
            <person name="Lapidus A."/>
            <person name="Cheng J.F."/>
            <person name="Goodwin L."/>
            <person name="Pitluck S."/>
            <person name="Peters L."/>
            <person name="Ovchinnikova G."/>
            <person name="Teshima H."/>
            <person name="Detter J.C."/>
            <person name="Han C.S."/>
            <person name="Tapia R."/>
            <person name="Land M.L."/>
            <person name="Hauser L."/>
            <person name="Kyrpides N.C."/>
            <person name="Ivanova N.N."/>
            <person name="Pagani I."/>
            <person name="Huntmann M."/>
            <person name="Wei C.L."/>
            <person name="Davenport K.W."/>
            <person name="Daligault H."/>
            <person name="Chain P.S."/>
            <person name="Chen A."/>
            <person name="Mavromatis K."/>
            <person name="Markowitz V."/>
            <person name="Szeto E."/>
            <person name="Mikhailova N."/>
            <person name="Pati A."/>
            <person name="Wagner M."/>
            <person name="Woyke T."/>
            <person name="Ollivier B."/>
            <person name="Klenk H.P."/>
            <person name="Spring S."/>
            <person name="Loy A."/>
        </authorList>
    </citation>
    <scope>NUCLEOTIDE SEQUENCE [LARGE SCALE GENOMIC DNA]</scope>
    <source>
        <strain evidence="2">ATCC BAA-275 / DSM 13257 / NCIMB 13706 / S10</strain>
    </source>
</reference>